<proteinExistence type="predicted"/>
<dbReference type="Proteomes" id="UP000268891">
    <property type="component" value="Unassembled WGS sequence"/>
</dbReference>
<sequence>MTTPGLRVVPEGLRARAQRCDVLAGQVAVTLPTVAAPSWQSSSAAATAVSAGANRVGMVLGSRMHATAAELTAAARDYEAMDDGGAAALAAVGSGAPGGSPSGDGGAGGLGLPR</sequence>
<name>A0ACD2EHQ7_9MYCO</name>
<keyword evidence="2" id="KW-1185">Reference proteome</keyword>
<gene>
    <name evidence="1" type="ORF">EHH44_20670</name>
</gene>
<evidence type="ECO:0000313" key="1">
    <source>
        <dbReference type="EMBL" id="RRR40294.1"/>
    </source>
</evidence>
<comment type="caution">
    <text evidence="1">The sequence shown here is derived from an EMBL/GenBank/DDBJ whole genome shotgun (WGS) entry which is preliminary data.</text>
</comment>
<protein>
    <submittedName>
        <fullName evidence="1">Uncharacterized protein</fullName>
    </submittedName>
</protein>
<dbReference type="EMBL" id="RRZR01000072">
    <property type="protein sequence ID" value="RRR40294.1"/>
    <property type="molecule type" value="Genomic_DNA"/>
</dbReference>
<accession>A0ACD2EHQ7</accession>
<organism evidence="1 2">
    <name type="scientific">Mycolicibacter terrae</name>
    <dbReference type="NCBI Taxonomy" id="1788"/>
    <lineage>
        <taxon>Bacteria</taxon>
        <taxon>Bacillati</taxon>
        <taxon>Actinomycetota</taxon>
        <taxon>Actinomycetes</taxon>
        <taxon>Mycobacteriales</taxon>
        <taxon>Mycobacteriaceae</taxon>
        <taxon>Mycolicibacter</taxon>
    </lineage>
</organism>
<reference evidence="1" key="1">
    <citation type="submission" date="2018-11" db="EMBL/GenBank/DDBJ databases">
        <authorList>
            <person name="Sattar A."/>
            <person name="Zunita Z."/>
            <person name="Jalila A."/>
            <person name="Saleha A.A."/>
        </authorList>
    </citation>
    <scope>NUCLEOTIDE SEQUENCE</scope>
    <source>
        <strain evidence="1">F12-74</strain>
    </source>
</reference>
<evidence type="ECO:0000313" key="2">
    <source>
        <dbReference type="Proteomes" id="UP000268891"/>
    </source>
</evidence>